<comment type="similarity">
    <text evidence="4">Belongs to the FBPase class 3 family.</text>
</comment>
<dbReference type="EC" id="3.1.3.11" evidence="4"/>
<evidence type="ECO:0000313" key="6">
    <source>
        <dbReference type="Proteomes" id="UP000257607"/>
    </source>
</evidence>
<dbReference type="AlphaFoldDB" id="A0A385ABK8"/>
<dbReference type="InterPro" id="IPR029052">
    <property type="entry name" value="Metallo-depent_PP-like"/>
</dbReference>
<protein>
    <recommendedName>
        <fullName evidence="4">Fructose-1,6-bisphosphatase class 3</fullName>
        <shortName evidence="4">FBPase class 3</shortName>
        <ecNumber evidence="4">3.1.3.11</ecNumber>
    </recommendedName>
    <alternativeName>
        <fullName evidence="4">D-fructose-1,6-bisphosphate 1-phosphohydrolase class 3</fullName>
    </alternativeName>
</protein>
<dbReference type="EMBL" id="CP031003">
    <property type="protein sequence ID" value="AXN35025.1"/>
    <property type="molecule type" value="Genomic_DNA"/>
</dbReference>
<dbReference type="Pfam" id="PF06874">
    <property type="entry name" value="FBPase_2"/>
    <property type="match status" value="1"/>
</dbReference>
<dbReference type="GO" id="GO:0042132">
    <property type="term" value="F:fructose 1,6-bisphosphate 1-phosphatase activity"/>
    <property type="evidence" value="ECO:0007669"/>
    <property type="project" value="UniProtKB-UniRule"/>
</dbReference>
<dbReference type="InterPro" id="IPR009164">
    <property type="entry name" value="FBPtase_class3"/>
</dbReference>
<evidence type="ECO:0000256" key="4">
    <source>
        <dbReference type="HAMAP-Rule" id="MF_01854"/>
    </source>
</evidence>
<comment type="pathway">
    <text evidence="4">Carbohydrate biosynthesis; gluconeogenesis.</text>
</comment>
<dbReference type="HAMAP" id="MF_01854">
    <property type="entry name" value="FBPase_class3"/>
    <property type="match status" value="1"/>
</dbReference>
<evidence type="ECO:0000313" key="5">
    <source>
        <dbReference type="EMBL" id="AXN35025.1"/>
    </source>
</evidence>
<keyword evidence="3 4" id="KW-0119">Carbohydrate metabolism</keyword>
<dbReference type="PIRSF" id="PIRSF000906">
    <property type="entry name" value="FBPtase_Bacill"/>
    <property type="match status" value="1"/>
</dbReference>
<sequence length="646" mass="73729">MINNKMKALSEKYPTKMAITSEIINLKAILNLPKPTEAFMSDLHGEYDAFQHLIRTGAGNLRQKIAEVFSGEMTEDTMQAFAFLVYYPTERLALKHAQLSASELDQWYLTTFKRLIDLLKFVSTKYTRSKVRKAMAPDFVYITEELMYGDVANSDKKRYFQEITTSIISMGQADALIIATSHTIQRLVVDHWHIIGDIYDRGPRPDLIVEQLTKLPAVDIQWGNHDILWFGAASGSQLCMLNLLRICARYNNLAIIEKAYGIDLSELVQFAQRTYQPNPAFEPKVAANQPAISTAEKKSINQVHQAIAIMQFKLEQTVIKRNPDFKMDHRLTLSHVDFEQQTIHLNGHNYPLDNTCFQTVDPTHPEILTSDEAAIVTSLLNTFTHCQKLRKHLRFLIDNGNMYQLYNQNLLFHGCIPVDEAGNFLTLTLANRQYAGKSLLDFFDHQIRTSFDHPLNQDNLSTDLLWYLWTGPLSPLFGKNAMTTFERYFSADPVLHEEKKNAYYQLRHQEDFIEKLLLEFGLTPETGHILNGHTPVKKGHNPIMANRKMIVIDGGFSKAYHHTTGIGGFTLLYNSYGMQLVTHQPFTTRANAIAKMQDIISTRRVIDQVSQRQRVSQTNIGAAIKTEIEQLTTLLGQKNKVSDQLV</sequence>
<proteinExistence type="inferred from homology"/>
<keyword evidence="2 4" id="KW-0464">Manganese</keyword>
<dbReference type="GO" id="GO:0006094">
    <property type="term" value="P:gluconeogenesis"/>
    <property type="evidence" value="ECO:0007669"/>
    <property type="project" value="UniProtKB-UniRule"/>
</dbReference>
<evidence type="ECO:0000256" key="2">
    <source>
        <dbReference type="ARBA" id="ARBA00023211"/>
    </source>
</evidence>
<keyword evidence="1 4" id="KW-0378">Hydrolase</keyword>
<dbReference type="RefSeq" id="WP_116843376.1">
    <property type="nucleotide sequence ID" value="NZ_CP016470.1"/>
</dbReference>
<accession>A0A385ABK8</accession>
<evidence type="ECO:0000256" key="3">
    <source>
        <dbReference type="ARBA" id="ARBA00023277"/>
    </source>
</evidence>
<comment type="cofactor">
    <cofactor evidence="4">
        <name>Mn(2+)</name>
        <dbReference type="ChEBI" id="CHEBI:29035"/>
    </cofactor>
</comment>
<organism evidence="5 6">
    <name type="scientific">Latilactobacillus curvatus</name>
    <name type="common">Lactobacillus curvatus</name>
    <dbReference type="NCBI Taxonomy" id="28038"/>
    <lineage>
        <taxon>Bacteria</taxon>
        <taxon>Bacillati</taxon>
        <taxon>Bacillota</taxon>
        <taxon>Bacilli</taxon>
        <taxon>Lactobacillales</taxon>
        <taxon>Lactobacillaceae</taxon>
        <taxon>Latilactobacillus</taxon>
    </lineage>
</organism>
<evidence type="ECO:0000256" key="1">
    <source>
        <dbReference type="ARBA" id="ARBA00022801"/>
    </source>
</evidence>
<comment type="catalytic activity">
    <reaction evidence="4">
        <text>beta-D-fructose 1,6-bisphosphate + H2O = beta-D-fructose 6-phosphate + phosphate</text>
        <dbReference type="Rhea" id="RHEA:11064"/>
        <dbReference type="ChEBI" id="CHEBI:15377"/>
        <dbReference type="ChEBI" id="CHEBI:32966"/>
        <dbReference type="ChEBI" id="CHEBI:43474"/>
        <dbReference type="ChEBI" id="CHEBI:57634"/>
        <dbReference type="EC" id="3.1.3.11"/>
    </reaction>
</comment>
<reference evidence="5 6" key="1">
    <citation type="submission" date="2018-07" db="EMBL/GenBank/DDBJ databases">
        <title>Lactobacillus curvatus genome sequence.</title>
        <authorList>
            <person name="Prechtl R."/>
        </authorList>
    </citation>
    <scope>NUCLEOTIDE SEQUENCE [LARGE SCALE GENOMIC DNA]</scope>
    <source>
        <strain evidence="5 6">TMW 1.1928</strain>
    </source>
</reference>
<name>A0A385ABK8_LATCU</name>
<dbReference type="Proteomes" id="UP000257607">
    <property type="component" value="Chromosome"/>
</dbReference>
<dbReference type="UniPathway" id="UPA00138"/>
<dbReference type="SUPFAM" id="SSF56300">
    <property type="entry name" value="Metallo-dependent phosphatases"/>
    <property type="match status" value="1"/>
</dbReference>
<gene>
    <name evidence="4" type="primary">fbp</name>
    <name evidence="5" type="ORF">DT351_01030</name>
</gene>